<dbReference type="OrthoDB" id="1707907at2759"/>
<organism evidence="2 3">
    <name type="scientific">Kingdonia uniflora</name>
    <dbReference type="NCBI Taxonomy" id="39325"/>
    <lineage>
        <taxon>Eukaryota</taxon>
        <taxon>Viridiplantae</taxon>
        <taxon>Streptophyta</taxon>
        <taxon>Embryophyta</taxon>
        <taxon>Tracheophyta</taxon>
        <taxon>Spermatophyta</taxon>
        <taxon>Magnoliopsida</taxon>
        <taxon>Ranunculales</taxon>
        <taxon>Circaeasteraceae</taxon>
        <taxon>Kingdonia</taxon>
    </lineage>
</organism>
<dbReference type="AlphaFoldDB" id="A0A7J7MNW2"/>
<dbReference type="PANTHER" id="PTHR45523:SF2">
    <property type="entry name" value="OS02G0470600 PROTEIN"/>
    <property type="match status" value="1"/>
</dbReference>
<dbReference type="EMBL" id="JACGCM010001329">
    <property type="protein sequence ID" value="KAF6156507.1"/>
    <property type="molecule type" value="Genomic_DNA"/>
</dbReference>
<keyword evidence="3" id="KW-1185">Reference proteome</keyword>
<dbReference type="Proteomes" id="UP000541444">
    <property type="component" value="Unassembled WGS sequence"/>
</dbReference>
<feature type="compositionally biased region" description="Polar residues" evidence="1">
    <location>
        <begin position="27"/>
        <end position="41"/>
    </location>
</feature>
<evidence type="ECO:0000313" key="3">
    <source>
        <dbReference type="Proteomes" id="UP000541444"/>
    </source>
</evidence>
<sequence length="541" mass="60650">MSKLEFFCNRPTLVALIAFGLDLSSTNSGSSNEDNVNAIENSQEKEKPEENARALIKGLLGYGKGRVVFHLSMDVDSVSVFLNKEDGSRLAMLVQESFLLDLKVFPSSLSIEGTLGNFRLCDMSLGMNHCWGWLCDIRNQGTESLIKFTFNSHSAEDDDYEGYDYSLSGRLSGVRIVFLYRFVQEVTMYFMELATPDTEEAIEFVDKVGGFEWLIKKYEIEGASALKLDLSLDTPIIIVPKNSMSNDFMQLDLGQLQVKNKFSWHGCPEKDPSAVHIDVIHAEILGINMAVGVNGLLGKPMIREGQGLHIYVRRSLRDIFRKVPTFSVDVKVGLLHGVMSDKEYSVILDCAYMNINEEPRLPPSFRGNLSAPKDTIRMIADKVNLNNQIFLRTVTVIEVEVEYALLELCNGIDKESPLAHIAVSTSFLLLHNFLVLDFHLWDSILMDHASVMSDPKFAFYVRAIIEIARLEAGVVTEESKRFDGDGLGMKHLEEKTEKEVHRAVDLVSGKDDDVLESSQSKSHEEVAILMRGVHTINDSDC</sequence>
<evidence type="ECO:0000256" key="1">
    <source>
        <dbReference type="SAM" id="MobiDB-lite"/>
    </source>
</evidence>
<proteinExistence type="predicted"/>
<feature type="region of interest" description="Disordered" evidence="1">
    <location>
        <begin position="27"/>
        <end position="49"/>
    </location>
</feature>
<protein>
    <submittedName>
        <fullName evidence="2">Uncharacterized protein</fullName>
    </submittedName>
</protein>
<reference evidence="2 3" key="1">
    <citation type="journal article" date="2020" name="IScience">
        <title>Genome Sequencing of the Endangered Kingdonia uniflora (Circaeasteraceae, Ranunculales) Reveals Potential Mechanisms of Evolutionary Specialization.</title>
        <authorList>
            <person name="Sun Y."/>
            <person name="Deng T."/>
            <person name="Zhang A."/>
            <person name="Moore M.J."/>
            <person name="Landis J.B."/>
            <person name="Lin N."/>
            <person name="Zhang H."/>
            <person name="Zhang X."/>
            <person name="Huang J."/>
            <person name="Zhang X."/>
            <person name="Sun H."/>
            <person name="Wang H."/>
        </authorList>
    </citation>
    <scope>NUCLEOTIDE SEQUENCE [LARGE SCALE GENOMIC DNA]</scope>
    <source>
        <strain evidence="2">TB1705</strain>
        <tissue evidence="2">Leaf</tissue>
    </source>
</reference>
<evidence type="ECO:0000313" key="2">
    <source>
        <dbReference type="EMBL" id="KAF6156507.1"/>
    </source>
</evidence>
<accession>A0A7J7MNW2</accession>
<gene>
    <name evidence="2" type="ORF">GIB67_011308</name>
</gene>
<comment type="caution">
    <text evidence="2">The sequence shown here is derived from an EMBL/GenBank/DDBJ whole genome shotgun (WGS) entry which is preliminary data.</text>
</comment>
<dbReference type="PANTHER" id="PTHR45523">
    <property type="entry name" value="TETRATRICOPEPTIDE REPEAT (TPR)-CONTAINING PROTEIN-RELATED"/>
    <property type="match status" value="1"/>
</dbReference>
<name>A0A7J7MNW2_9MAGN</name>